<feature type="region of interest" description="Disordered" evidence="2">
    <location>
        <begin position="2204"/>
        <end position="2231"/>
    </location>
</feature>
<dbReference type="InterPro" id="IPR056823">
    <property type="entry name" value="TEN-like_YD-shell"/>
</dbReference>
<dbReference type="Gene3D" id="2.180.10.10">
    <property type="entry name" value="RHS repeat-associated core"/>
    <property type="match status" value="3"/>
</dbReference>
<organism evidence="4 5">
    <name type="scientific">Singulisphaera acidiphila (strain ATCC BAA-1392 / DSM 18658 / VKM B-2454 / MOB10)</name>
    <dbReference type="NCBI Taxonomy" id="886293"/>
    <lineage>
        <taxon>Bacteria</taxon>
        <taxon>Pseudomonadati</taxon>
        <taxon>Planctomycetota</taxon>
        <taxon>Planctomycetia</taxon>
        <taxon>Isosphaerales</taxon>
        <taxon>Isosphaeraceae</taxon>
        <taxon>Singulisphaera</taxon>
    </lineage>
</organism>
<dbReference type="InterPro" id="IPR006530">
    <property type="entry name" value="YD"/>
</dbReference>
<dbReference type="InterPro" id="IPR050708">
    <property type="entry name" value="T6SS_VgrG/RHS"/>
</dbReference>
<evidence type="ECO:0000256" key="2">
    <source>
        <dbReference type="SAM" id="MobiDB-lite"/>
    </source>
</evidence>
<accession>L0DA66</accession>
<dbReference type="PANTHER" id="PTHR32305:SF15">
    <property type="entry name" value="PROTEIN RHSA-RELATED"/>
    <property type="match status" value="1"/>
</dbReference>
<evidence type="ECO:0000259" key="3">
    <source>
        <dbReference type="Pfam" id="PF25023"/>
    </source>
</evidence>
<dbReference type="Proteomes" id="UP000010798">
    <property type="component" value="Chromosome"/>
</dbReference>
<dbReference type="NCBIfam" id="TIGR01643">
    <property type="entry name" value="YD_repeat_2x"/>
    <property type="match status" value="1"/>
</dbReference>
<dbReference type="InterPro" id="IPR023366">
    <property type="entry name" value="ATP_synth_asu-like_sf"/>
</dbReference>
<gene>
    <name evidence="4" type="ordered locus">Sinac_1341</name>
</gene>
<dbReference type="STRING" id="886293.Sinac_1341"/>
<keyword evidence="1" id="KW-0677">Repeat</keyword>
<feature type="domain" description="Teneurin-like YD-shell" evidence="3">
    <location>
        <begin position="1813"/>
        <end position="2065"/>
    </location>
</feature>
<dbReference type="PANTHER" id="PTHR32305">
    <property type="match status" value="1"/>
</dbReference>
<evidence type="ECO:0000256" key="1">
    <source>
        <dbReference type="ARBA" id="ARBA00022737"/>
    </source>
</evidence>
<dbReference type="InterPro" id="IPR022385">
    <property type="entry name" value="Rhs_assc_core"/>
</dbReference>
<reference evidence="4 5" key="1">
    <citation type="submission" date="2012-02" db="EMBL/GenBank/DDBJ databases">
        <title>Complete sequence of chromosome of Singulisphaera acidiphila DSM 18658.</title>
        <authorList>
            <consortium name="US DOE Joint Genome Institute (JGI-PGF)"/>
            <person name="Lucas S."/>
            <person name="Copeland A."/>
            <person name="Lapidus A."/>
            <person name="Glavina del Rio T."/>
            <person name="Dalin E."/>
            <person name="Tice H."/>
            <person name="Bruce D."/>
            <person name="Goodwin L."/>
            <person name="Pitluck S."/>
            <person name="Peters L."/>
            <person name="Ovchinnikova G."/>
            <person name="Chertkov O."/>
            <person name="Kyrpides N."/>
            <person name="Mavromatis K."/>
            <person name="Ivanova N."/>
            <person name="Brettin T."/>
            <person name="Detter J.C."/>
            <person name="Han C."/>
            <person name="Larimer F."/>
            <person name="Land M."/>
            <person name="Hauser L."/>
            <person name="Markowitz V."/>
            <person name="Cheng J.-F."/>
            <person name="Hugenholtz P."/>
            <person name="Woyke T."/>
            <person name="Wu D."/>
            <person name="Tindall B."/>
            <person name="Pomrenke H."/>
            <person name="Brambilla E."/>
            <person name="Klenk H.-P."/>
            <person name="Eisen J.A."/>
        </authorList>
    </citation>
    <scope>NUCLEOTIDE SEQUENCE [LARGE SCALE GENOMIC DNA]</scope>
    <source>
        <strain evidence="5">ATCC BAA-1392 / DSM 18658 / VKM B-2454 / MOB10</strain>
    </source>
</reference>
<feature type="region of interest" description="Disordered" evidence="2">
    <location>
        <begin position="2115"/>
        <end position="2140"/>
    </location>
</feature>
<dbReference type="EMBL" id="CP003364">
    <property type="protein sequence ID" value="AGA25728.1"/>
    <property type="molecule type" value="Genomic_DNA"/>
</dbReference>
<name>L0DA66_SINAD</name>
<dbReference type="RefSeq" id="WP_015244902.1">
    <property type="nucleotide sequence ID" value="NC_019892.1"/>
</dbReference>
<dbReference type="InterPro" id="IPR031325">
    <property type="entry name" value="RHS_repeat"/>
</dbReference>
<dbReference type="NCBIfam" id="TIGR03696">
    <property type="entry name" value="Rhs_assc_core"/>
    <property type="match status" value="1"/>
</dbReference>
<dbReference type="Pfam" id="PF25023">
    <property type="entry name" value="TEN_YD-shell"/>
    <property type="match status" value="1"/>
</dbReference>
<dbReference type="HOGENOM" id="CLU_001177_0_0_0"/>
<dbReference type="Gene3D" id="2.40.30.20">
    <property type="match status" value="1"/>
</dbReference>
<dbReference type="Pfam" id="PF05593">
    <property type="entry name" value="RHS_repeat"/>
    <property type="match status" value="1"/>
</dbReference>
<evidence type="ECO:0000313" key="5">
    <source>
        <dbReference type="Proteomes" id="UP000010798"/>
    </source>
</evidence>
<sequence length="2231" mass="242213">MSRRRQKSYQSSFDALEARIVLGYFSSGPIEETPLPTGPTCCPGSPIYSPQPNTGAGPAVATTKPVRSFDGTPLIFTADLQASASPFGQSWGHTRTWSGLNNSGPNGNGWAISELPYIVVAGGTNGASTPGGTPGTGIMPGTGQDDRITVVAGGTTAFTFSIPGTGPYTSYAPWGAEPSKLEYIPNPSPALRLTDPQGNVTEFYDVRRDLNGKPVAGSMAENLAQKYGRFKSYTSANGSTKSTASYDSSGSLTSVTFNDTATGDAGRLSYAYATVTNDLVTAVVGTPAQLLASVTLQRPDGSGSWKAVQRAQYTYYTGRVSNGMGGWQNDLNGRLGDLKLAEIENAIVSGGSTTWYGVESKYYRYYKFTGESNNVTSKGPTNNAATTGGPSPIQPAFGAYNPNAPAASDMLLFSGLKTVIEGESLARLAAAVPGYQAASDTTLMAYVNHFFKYERWADHVGADGNAETFGADSWNSNNNYFLRTGYRMGSRYRVVEEVAQGAGCSACTGGQGTYKYEYAANNFDKTYAYETTAIGYNSIEYNTWRMKTTEFLPNNTTAWGDNDRQIVYTNEVGQALLSVFVDVDRVSLAVMDMQAPLMSSGGAVITLTVPSHPYSTGDRIAITGVLPQLYNGVFTVTRVNANTLRFTLPYNYYGPGIDGSMVVPTPYFDQATVTRVIGEWATYYRYDNQGRLILHAEPSAISGYDDAYSDLLHEVSGNYQYLNDNSGFIQTFSYYTSTTATDIVAGGASGLLKSTYVQRGEVGTQIVQGVMTYYARTTGGATVYQIATDTVFGLDSGTALDFSDRNPRTTSYAYTWFTGTNQVESTTVRLPVISSNQYGPGTADVMTVVNDKYGRPIWTKDGGGFINFIAYDSLTGAVVKTIRDVNTTRTSDFTALPSGWVTPVGGGLHLITRSEVDGLGRTIKEIDPNGNVTYIVFNDAQHEYRIYRGWNATTHTTTGPIEVIREYRPVAGAPAGQQAVYYEVLTTNASPTFNLVTGAPTGQEIINGSNIQSLRRDITNSGGQIIESDVYFSFAGLTYSVSTAQLGAASNNSTTGNYHADIYHYDQRGRLDRVLNPTGTITRTVHDDLGRVVSVWVGTNDTGATDFDPHGAGAPNNMVQVSGYVYDNGGVGDSNLTKATLYPGGGAAARVTDYFYDWRDRLIASKVGVQASEATDVNRPITYLTLNNLGQTIVNEVFDGDGITITDANGDGVPDKPNSSFRRALSTYDYDNQGRLFLSKSYAVDQVTGTDSWIAYLFVGYWYDQRGNIIRHQVPGGLTQEIVYDGAGRKVKIYTSDGRGGSDWDDANTPNFDLVLEQVDYLYDANGNVLLTTTYERSHDDLYPGALSNPVFPHAPRVSYVASYYDALDRPTAVVNLGTNGGSTYLWTSTIPNRSDTALVTSYDYDDAGWLRTVTDPRGIASRTFHDAMGRTTKTIEAYTNGIPTDTTNKTIEYTYNGNGNLVALNVVLPGGGRQTTEYVYGVNTTGGSALVSNNLVAEVRHPDKSTGAASGTEKEVFTYNALGQVKTATDRNGTTHTYTYDVLGRQISDAITTSGSGIDRSVLRLETTYDVAGRPVFLTSYNAASGGSVVNQVLRVYNGFGQLITEYQSHSGAVNTSTTPKVQYGYTASYAIYGRNFSRLTSMTYPDGRILRYGYTVGMDDYISRIGYLADDNGSGGVGIHLEDYKYLGLNTVVSRSRPEPGVSLSYIKRTGESNGDAGDQYTGLDRFGRIIDQRWLNPSTGTATDRFQYGYDRNGNRLYRDNLLDSAMDELYHASGSGNGYDSLNQLTGFVRGALSASTPGGTLDTVSSPSRSQAWDFDALGNWKSVSTNGTSQTRNHNAQNQVTGVGASTLTYDANGNMTTDETGRRFVYDGWNRLMEVKNSNNNLLVDYTYDSLGRRISGDNGTVVHLYYSAQWQMLEERISGVAVAQNVWSPTYVDALVLRDRDVISGLDGILEERLYVQQDANWNVTAITDRTGAVVERYIYDPYGQVNVLASNWSSRGTSAYGWVYLHQGGRYDAGSELYSFRHRDYSSMLGRWTSQDPIRFAAGDVNLYRYVNNSPVLLNDSSGLAPKDKKYGLPDPFWNWYHRQCKKKGDLDATAEEALDLYEEWLDKGKPGPDGKGGRKDRGKGSGGRSGGSYLSILGPIIIDQLIKDKDALADMLQRAPRIGDEVIGGNDDYGRQGADWGPNWVPDDPNEIIGGNDDYGRGADWGEDCGDQRPNLGGHRF</sequence>
<proteinExistence type="predicted"/>
<dbReference type="KEGG" id="saci:Sinac_1341"/>
<feature type="compositionally biased region" description="Basic and acidic residues" evidence="2">
    <location>
        <begin position="2115"/>
        <end position="2133"/>
    </location>
</feature>
<protein>
    <submittedName>
        <fullName evidence="4">RHS repeat-associated core domain protein</fullName>
    </submittedName>
</protein>
<evidence type="ECO:0000313" key="4">
    <source>
        <dbReference type="EMBL" id="AGA25728.1"/>
    </source>
</evidence>
<dbReference type="eggNOG" id="COG3209">
    <property type="taxonomic scope" value="Bacteria"/>
</dbReference>
<dbReference type="OrthoDB" id="291501at2"/>
<keyword evidence="5" id="KW-1185">Reference proteome</keyword>